<sequence>MLTRRADRTRDCLPHSPCHAVKVRPCYRSAAPMAARTTVKRCVLDMHLHSNARPTGSQVCRVAGSGIDHRPRYIVR</sequence>
<dbReference type="EMBL" id="JAPQKS010000005">
    <property type="protein sequence ID" value="KAJ5225554.1"/>
    <property type="molecule type" value="Genomic_DNA"/>
</dbReference>
<dbReference type="Proteomes" id="UP001150941">
    <property type="component" value="Unassembled WGS sequence"/>
</dbReference>
<organism evidence="1 2">
    <name type="scientific">Penicillium chermesinum</name>
    <dbReference type="NCBI Taxonomy" id="63820"/>
    <lineage>
        <taxon>Eukaryota</taxon>
        <taxon>Fungi</taxon>
        <taxon>Dikarya</taxon>
        <taxon>Ascomycota</taxon>
        <taxon>Pezizomycotina</taxon>
        <taxon>Eurotiomycetes</taxon>
        <taxon>Eurotiomycetidae</taxon>
        <taxon>Eurotiales</taxon>
        <taxon>Aspergillaceae</taxon>
        <taxon>Penicillium</taxon>
    </lineage>
</organism>
<comment type="caution">
    <text evidence="1">The sequence shown here is derived from an EMBL/GenBank/DDBJ whole genome shotgun (WGS) entry which is preliminary data.</text>
</comment>
<reference evidence="1" key="1">
    <citation type="submission" date="2022-11" db="EMBL/GenBank/DDBJ databases">
        <authorList>
            <person name="Petersen C."/>
        </authorList>
    </citation>
    <scope>NUCLEOTIDE SEQUENCE</scope>
    <source>
        <strain evidence="1">IBT 19713</strain>
    </source>
</reference>
<dbReference type="AlphaFoldDB" id="A0A9W9NSZ2"/>
<reference evidence="1" key="2">
    <citation type="journal article" date="2023" name="IMA Fungus">
        <title>Comparative genomic study of the Penicillium genus elucidates a diverse pangenome and 15 lateral gene transfer events.</title>
        <authorList>
            <person name="Petersen C."/>
            <person name="Sorensen T."/>
            <person name="Nielsen M.R."/>
            <person name="Sondergaard T.E."/>
            <person name="Sorensen J.L."/>
            <person name="Fitzpatrick D.A."/>
            <person name="Frisvad J.C."/>
            <person name="Nielsen K.L."/>
        </authorList>
    </citation>
    <scope>NUCLEOTIDE SEQUENCE</scope>
    <source>
        <strain evidence="1">IBT 19713</strain>
    </source>
</reference>
<accession>A0A9W9NSZ2</accession>
<gene>
    <name evidence="1" type="ORF">N7468_006779</name>
</gene>
<proteinExistence type="predicted"/>
<keyword evidence="2" id="KW-1185">Reference proteome</keyword>
<protein>
    <submittedName>
        <fullName evidence="1">Uncharacterized protein</fullName>
    </submittedName>
</protein>
<name>A0A9W9NSZ2_9EURO</name>
<dbReference type="GeneID" id="83203378"/>
<evidence type="ECO:0000313" key="2">
    <source>
        <dbReference type="Proteomes" id="UP001150941"/>
    </source>
</evidence>
<dbReference type="RefSeq" id="XP_058328965.1">
    <property type="nucleotide sequence ID" value="XM_058476075.1"/>
</dbReference>
<evidence type="ECO:0000313" key="1">
    <source>
        <dbReference type="EMBL" id="KAJ5225554.1"/>
    </source>
</evidence>